<proteinExistence type="predicted"/>
<gene>
    <name evidence="2" type="ORF">FHY67_01725</name>
</gene>
<feature type="transmembrane region" description="Helical" evidence="1">
    <location>
        <begin position="26"/>
        <end position="49"/>
    </location>
</feature>
<organism evidence="2 3">
    <name type="scientific">Acinetobacter radioresistens</name>
    <dbReference type="NCBI Taxonomy" id="40216"/>
    <lineage>
        <taxon>Bacteria</taxon>
        <taxon>Pseudomonadati</taxon>
        <taxon>Pseudomonadota</taxon>
        <taxon>Gammaproteobacteria</taxon>
        <taxon>Moraxellales</taxon>
        <taxon>Moraxellaceae</taxon>
        <taxon>Acinetobacter</taxon>
    </lineage>
</organism>
<keyword evidence="1" id="KW-0812">Transmembrane</keyword>
<evidence type="ECO:0000313" key="2">
    <source>
        <dbReference type="EMBL" id="TNX94206.1"/>
    </source>
</evidence>
<dbReference type="PANTHER" id="PTHR34351">
    <property type="entry name" value="SLR1927 PROTEIN-RELATED"/>
    <property type="match status" value="1"/>
</dbReference>
<name>A0A8H2PX25_ACIRA</name>
<dbReference type="PANTHER" id="PTHR34351:SF1">
    <property type="entry name" value="SLR1927 PROTEIN"/>
    <property type="match status" value="1"/>
</dbReference>
<dbReference type="Proteomes" id="UP000314285">
    <property type="component" value="Unassembled WGS sequence"/>
</dbReference>
<sequence length="302" mass="35412">MQKHIQGWLAKRFRIDGQRTLKQRDILVFMYQQGYLYLVLILITFIAGVNYANNLILGFCFLISAVLCISFYLAFKQLHQLKIEVIVPEVGRVGQAMQIEIIFYQEREIVRYLNLYYAKQIIPVLVQHKQQRFHLLVWPEERGPLHLQRLQIYSTYPFGLVRAWTYLYLEQMSWIAPQALDFKAENAAQNALQQAQDMDEFQELRDFKTGDSYHAVSWKQAARGQGLYIKVFESYPEQNKIEICYEHMPSSEHEEKLSLMMGLVDQCEQQQCPYRLVLPQDELATGSGEAQFQKAQKLLAQA</sequence>
<dbReference type="KEGG" id="arj:DOM24_04540"/>
<evidence type="ECO:0000313" key="3">
    <source>
        <dbReference type="Proteomes" id="UP000314285"/>
    </source>
</evidence>
<accession>A0A8H2PX25</accession>
<keyword evidence="1" id="KW-1133">Transmembrane helix</keyword>
<dbReference type="GeneID" id="56305349"/>
<dbReference type="AlphaFoldDB" id="A0A8H2PX25"/>
<dbReference type="EMBL" id="VFBM01000001">
    <property type="protein sequence ID" value="TNX94206.1"/>
    <property type="molecule type" value="Genomic_DNA"/>
</dbReference>
<comment type="caution">
    <text evidence="2">The sequence shown here is derived from an EMBL/GenBank/DDBJ whole genome shotgun (WGS) entry which is preliminary data.</text>
</comment>
<protein>
    <submittedName>
        <fullName evidence="2">DUF58 domain-containing protein</fullName>
    </submittedName>
</protein>
<reference evidence="2 3" key="1">
    <citation type="submission" date="2019-06" db="EMBL/GenBank/DDBJ databases">
        <title>Genome of Acinetobacter radioresistens APH1, a phenol degrading strain.</title>
        <authorList>
            <person name="Liu Y."/>
        </authorList>
    </citation>
    <scope>NUCLEOTIDE SEQUENCE [LARGE SCALE GENOMIC DNA]</scope>
    <source>
        <strain evidence="2 3">APH1</strain>
    </source>
</reference>
<feature type="transmembrane region" description="Helical" evidence="1">
    <location>
        <begin position="55"/>
        <end position="75"/>
    </location>
</feature>
<keyword evidence="1" id="KW-0472">Membrane</keyword>
<dbReference type="RefSeq" id="WP_075040074.1">
    <property type="nucleotide sequence ID" value="NZ_CP030031.1"/>
</dbReference>
<evidence type="ECO:0000256" key="1">
    <source>
        <dbReference type="SAM" id="Phobius"/>
    </source>
</evidence>